<accession>A0A8K0WKG6</accession>
<protein>
    <submittedName>
        <fullName evidence="2">Uncharacterized protein</fullName>
    </submittedName>
</protein>
<feature type="region of interest" description="Disordered" evidence="1">
    <location>
        <begin position="217"/>
        <end position="251"/>
    </location>
</feature>
<evidence type="ECO:0000313" key="2">
    <source>
        <dbReference type="EMBL" id="KAH7304011.1"/>
    </source>
</evidence>
<proteinExistence type="predicted"/>
<dbReference type="Proteomes" id="UP000813444">
    <property type="component" value="Unassembled WGS sequence"/>
</dbReference>
<keyword evidence="3" id="KW-1185">Reference proteome</keyword>
<reference evidence="2" key="1">
    <citation type="journal article" date="2021" name="Nat. Commun.">
        <title>Genetic determinants of endophytism in the Arabidopsis root mycobiome.</title>
        <authorList>
            <person name="Mesny F."/>
            <person name="Miyauchi S."/>
            <person name="Thiergart T."/>
            <person name="Pickel B."/>
            <person name="Atanasova L."/>
            <person name="Karlsson M."/>
            <person name="Huettel B."/>
            <person name="Barry K.W."/>
            <person name="Haridas S."/>
            <person name="Chen C."/>
            <person name="Bauer D."/>
            <person name="Andreopoulos W."/>
            <person name="Pangilinan J."/>
            <person name="LaButti K."/>
            <person name="Riley R."/>
            <person name="Lipzen A."/>
            <person name="Clum A."/>
            <person name="Drula E."/>
            <person name="Henrissat B."/>
            <person name="Kohler A."/>
            <person name="Grigoriev I.V."/>
            <person name="Martin F.M."/>
            <person name="Hacquard S."/>
        </authorList>
    </citation>
    <scope>NUCLEOTIDE SEQUENCE</scope>
    <source>
        <strain evidence="2">MPI-CAGE-CH-0235</strain>
    </source>
</reference>
<dbReference type="OrthoDB" id="5986190at2759"/>
<feature type="compositionally biased region" description="Polar residues" evidence="1">
    <location>
        <begin position="217"/>
        <end position="226"/>
    </location>
</feature>
<sequence length="251" mass="26475">MDEDAPAEFSLEMMLTGADDSAPRKKYKLDVNGNVSFEVLVLLGLCQVRTGDVEEAQHHIADGEAVFENDGGVEAGLTGDFGLYIADRTGELLAALKSPGSTPLEDSAIEVATGLLEWAGKQVKEHANNDELLHRLQGLESDLRGVNQGDEGGASLADDLSSFSIGGEAEEKKSKLARFARNILGSGTLSKKSPTNEEEMRYPGSFSSDAITLVPSRTSTVKTPPGNTGAVKSPATSPHYHIPGELPPGIA</sequence>
<name>A0A8K0WKG6_9HYPO</name>
<dbReference type="AlphaFoldDB" id="A0A8K0WKG6"/>
<dbReference type="EMBL" id="JAGPNK010000026">
    <property type="protein sequence ID" value="KAH7304011.1"/>
    <property type="molecule type" value="Genomic_DNA"/>
</dbReference>
<evidence type="ECO:0000313" key="3">
    <source>
        <dbReference type="Proteomes" id="UP000813444"/>
    </source>
</evidence>
<gene>
    <name evidence="2" type="ORF">B0I35DRAFT_484691</name>
</gene>
<organism evidence="2 3">
    <name type="scientific">Stachybotrys elegans</name>
    <dbReference type="NCBI Taxonomy" id="80388"/>
    <lineage>
        <taxon>Eukaryota</taxon>
        <taxon>Fungi</taxon>
        <taxon>Dikarya</taxon>
        <taxon>Ascomycota</taxon>
        <taxon>Pezizomycotina</taxon>
        <taxon>Sordariomycetes</taxon>
        <taxon>Hypocreomycetidae</taxon>
        <taxon>Hypocreales</taxon>
        <taxon>Stachybotryaceae</taxon>
        <taxon>Stachybotrys</taxon>
    </lineage>
</organism>
<evidence type="ECO:0000256" key="1">
    <source>
        <dbReference type="SAM" id="MobiDB-lite"/>
    </source>
</evidence>
<comment type="caution">
    <text evidence="2">The sequence shown here is derived from an EMBL/GenBank/DDBJ whole genome shotgun (WGS) entry which is preliminary data.</text>
</comment>